<gene>
    <name evidence="1" type="ORF">M493_04960</name>
</gene>
<reference evidence="1 2" key="1">
    <citation type="journal article" date="2014" name="Genome Announc.">
        <title>Complete Genome Sequence of the Thermophilic Polychlorinated Biphenyl Degrader Geobacillus sp. Strain JF8 (NBRC 109937).</title>
        <authorList>
            <person name="Shintani M."/>
            <person name="Ohtsubo Y."/>
            <person name="Fukuda K."/>
            <person name="Hosoyama A."/>
            <person name="Ohji S."/>
            <person name="Yamazoe A."/>
            <person name="Fujita N."/>
            <person name="Nagata Y."/>
            <person name="Tsuda M."/>
            <person name="Hatta T."/>
            <person name="Kimbara K."/>
        </authorList>
    </citation>
    <scope>NUCLEOTIDE SEQUENCE [LARGE SCALE GENOMIC DNA]</scope>
    <source>
        <strain evidence="1 2">JF8</strain>
    </source>
</reference>
<sequence length="36" mass="4432">MKKVQKKQMFISIKRLTIFLPGRYVLFPFFDYISFT</sequence>
<dbReference type="HOGENOM" id="CLU_3356391_0_0_9"/>
<dbReference type="KEGG" id="gjf:M493_04960"/>
<dbReference type="EMBL" id="CP006254">
    <property type="protein sequence ID" value="AGT31294.1"/>
    <property type="molecule type" value="Genomic_DNA"/>
</dbReference>
<dbReference type="Proteomes" id="UP000015500">
    <property type="component" value="Chromosome"/>
</dbReference>
<proteinExistence type="predicted"/>
<accession>S5YX73</accession>
<evidence type="ECO:0000313" key="2">
    <source>
        <dbReference type="Proteomes" id="UP000015500"/>
    </source>
</evidence>
<evidence type="ECO:0000313" key="1">
    <source>
        <dbReference type="EMBL" id="AGT31294.1"/>
    </source>
</evidence>
<name>S5YX73_GEOG3</name>
<dbReference type="AlphaFoldDB" id="S5YX73"/>
<protein>
    <submittedName>
        <fullName evidence="1">Uncharacterized protein</fullName>
    </submittedName>
</protein>
<dbReference type="STRING" id="1921421.M493_04960"/>
<keyword evidence="2" id="KW-1185">Reference proteome</keyword>
<organism evidence="1 2">
    <name type="scientific">Geobacillus genomosp. 3</name>
    <dbReference type="NCBI Taxonomy" id="1921421"/>
    <lineage>
        <taxon>Bacteria</taxon>
        <taxon>Bacillati</taxon>
        <taxon>Bacillota</taxon>
        <taxon>Bacilli</taxon>
        <taxon>Bacillales</taxon>
        <taxon>Anoxybacillaceae</taxon>
        <taxon>Geobacillus</taxon>
    </lineage>
</organism>